<evidence type="ECO:0000313" key="2">
    <source>
        <dbReference type="EMBL" id="CAE0804588.1"/>
    </source>
</evidence>
<dbReference type="Pfam" id="PF05699">
    <property type="entry name" value="Dimer_Tnp_hAT"/>
    <property type="match status" value="1"/>
</dbReference>
<dbReference type="EMBL" id="HBJA01045262">
    <property type="protein sequence ID" value="CAE0804589.1"/>
    <property type="molecule type" value="Transcribed_RNA"/>
</dbReference>
<gene>
    <name evidence="2" type="ORF">EGYM00163_LOCUS15712</name>
    <name evidence="3" type="ORF">EGYM00163_LOCUS15713</name>
</gene>
<protein>
    <recommendedName>
        <fullName evidence="1">HAT C-terminal dimerisation domain-containing protein</fullName>
    </recommendedName>
</protein>
<dbReference type="InterPro" id="IPR012337">
    <property type="entry name" value="RNaseH-like_sf"/>
</dbReference>
<evidence type="ECO:0000313" key="3">
    <source>
        <dbReference type="EMBL" id="CAE0804589.1"/>
    </source>
</evidence>
<dbReference type="EMBL" id="HBJA01045261">
    <property type="protein sequence ID" value="CAE0804588.1"/>
    <property type="molecule type" value="Transcribed_RNA"/>
</dbReference>
<organism evidence="2">
    <name type="scientific">Eutreptiella gymnastica</name>
    <dbReference type="NCBI Taxonomy" id="73025"/>
    <lineage>
        <taxon>Eukaryota</taxon>
        <taxon>Discoba</taxon>
        <taxon>Euglenozoa</taxon>
        <taxon>Euglenida</taxon>
        <taxon>Spirocuta</taxon>
        <taxon>Euglenophyceae</taxon>
        <taxon>Eutreptiales</taxon>
        <taxon>Eutreptiaceae</taxon>
        <taxon>Eutreptiella</taxon>
    </lineage>
</organism>
<dbReference type="GO" id="GO:0046983">
    <property type="term" value="F:protein dimerization activity"/>
    <property type="evidence" value="ECO:0007669"/>
    <property type="project" value="InterPro"/>
</dbReference>
<dbReference type="AlphaFoldDB" id="A0A6T1XWP7"/>
<accession>A0A6T1XWP7</accession>
<dbReference type="SUPFAM" id="SSF53098">
    <property type="entry name" value="Ribonuclease H-like"/>
    <property type="match status" value="1"/>
</dbReference>
<evidence type="ECO:0000259" key="1">
    <source>
        <dbReference type="Pfam" id="PF05699"/>
    </source>
</evidence>
<reference evidence="2" key="1">
    <citation type="submission" date="2021-01" db="EMBL/GenBank/DDBJ databases">
        <authorList>
            <person name="Corre E."/>
            <person name="Pelletier E."/>
            <person name="Niang G."/>
            <person name="Scheremetjew M."/>
            <person name="Finn R."/>
            <person name="Kale V."/>
            <person name="Holt S."/>
            <person name="Cochrane G."/>
            <person name="Meng A."/>
            <person name="Brown T."/>
            <person name="Cohen L."/>
        </authorList>
    </citation>
    <scope>NUCLEOTIDE SEQUENCE</scope>
    <source>
        <strain evidence="2">CCMP1594</strain>
    </source>
</reference>
<dbReference type="InterPro" id="IPR008906">
    <property type="entry name" value="HATC_C_dom"/>
</dbReference>
<feature type="domain" description="HAT C-terminal dimerisation" evidence="1">
    <location>
        <begin position="115"/>
        <end position="187"/>
    </location>
</feature>
<sequence>MTGEVVLVRQSFCDALEDRFIASPPPHILRMYSIAKLLDPRFENFRFLSNEERDTAVDSVRQEWILKWRLKAAMVHEPKPAARKDARRGLTSLLAADFVGNVSAPEGSNDLFRDELNDYFSLPVADMLTCVIDWWQQHRHRFPYLNKMAGQYVACPATSPGVVRLFSAAGWIFSELAQSMKEGTLGARLLAAYNHRPHVYVAP</sequence>
<name>A0A6T1XWP7_9EUGL</name>
<proteinExistence type="predicted"/>